<dbReference type="EMBL" id="FOBB01000002">
    <property type="protein sequence ID" value="SEL62299.1"/>
    <property type="molecule type" value="Genomic_DNA"/>
</dbReference>
<dbReference type="PANTHER" id="PTHR43861">
    <property type="entry name" value="TRANS-ACONITATE 2-METHYLTRANSFERASE-RELATED"/>
    <property type="match status" value="1"/>
</dbReference>
<dbReference type="STRING" id="573321.SAMN04488505_102701"/>
<evidence type="ECO:0000313" key="2">
    <source>
        <dbReference type="Proteomes" id="UP000198984"/>
    </source>
</evidence>
<keyword evidence="1" id="KW-0489">Methyltransferase</keyword>
<keyword evidence="2" id="KW-1185">Reference proteome</keyword>
<dbReference type="SUPFAM" id="SSF53335">
    <property type="entry name" value="S-adenosyl-L-methionine-dependent methyltransferases"/>
    <property type="match status" value="1"/>
</dbReference>
<dbReference type="Pfam" id="PF13489">
    <property type="entry name" value="Methyltransf_23"/>
    <property type="match status" value="1"/>
</dbReference>
<accession>A0A1H7RQL7</accession>
<dbReference type="Proteomes" id="UP000198984">
    <property type="component" value="Unassembled WGS sequence"/>
</dbReference>
<proteinExistence type="predicted"/>
<dbReference type="Gene3D" id="3.40.50.150">
    <property type="entry name" value="Vaccinia Virus protein VP39"/>
    <property type="match status" value="1"/>
</dbReference>
<evidence type="ECO:0000313" key="1">
    <source>
        <dbReference type="EMBL" id="SEL62299.1"/>
    </source>
</evidence>
<dbReference type="OrthoDB" id="1524727at2"/>
<dbReference type="GO" id="GO:0032259">
    <property type="term" value="P:methylation"/>
    <property type="evidence" value="ECO:0007669"/>
    <property type="project" value="UniProtKB-KW"/>
</dbReference>
<dbReference type="CDD" id="cd02440">
    <property type="entry name" value="AdoMet_MTases"/>
    <property type="match status" value="1"/>
</dbReference>
<dbReference type="GO" id="GO:0008168">
    <property type="term" value="F:methyltransferase activity"/>
    <property type="evidence" value="ECO:0007669"/>
    <property type="project" value="UniProtKB-KW"/>
</dbReference>
<reference evidence="1 2" key="1">
    <citation type="submission" date="2016-10" db="EMBL/GenBank/DDBJ databases">
        <authorList>
            <person name="de Groot N.N."/>
        </authorList>
    </citation>
    <scope>NUCLEOTIDE SEQUENCE [LARGE SCALE GENOMIC DNA]</scope>
    <source>
        <strain evidence="1 2">DSM 21039</strain>
    </source>
</reference>
<protein>
    <submittedName>
        <fullName evidence="1">Methyltransferase domain-containing protein</fullName>
    </submittedName>
</protein>
<sequence>MIPSTTMTPQEVGLSTLENLSVADRLNQWMFDSIRPYVKGAVLEIGSGIGNISSCFVQNGIPLHVSDYSQDYCRMLMKKFDTEPLIRDVLHLDLAIPDIETAYPKLIGKFNTVFALNVVEHILDHQLALANCYKLLAPGGRVIILVPAYQALYNGFDKELEHYRRYTRSSLRRLLESQKFEVMRTWHFNLAGIFGWFWSGTVMGKKTLPAGELKFYNKLVPVFRVADKMVGNSVGLSVIGVGVK</sequence>
<name>A0A1H7RQL7_9BACT</name>
<organism evidence="1 2">
    <name type="scientific">Chitinophaga rupis</name>
    <dbReference type="NCBI Taxonomy" id="573321"/>
    <lineage>
        <taxon>Bacteria</taxon>
        <taxon>Pseudomonadati</taxon>
        <taxon>Bacteroidota</taxon>
        <taxon>Chitinophagia</taxon>
        <taxon>Chitinophagales</taxon>
        <taxon>Chitinophagaceae</taxon>
        <taxon>Chitinophaga</taxon>
    </lineage>
</organism>
<dbReference type="AlphaFoldDB" id="A0A1H7RQL7"/>
<dbReference type="InterPro" id="IPR029063">
    <property type="entry name" value="SAM-dependent_MTases_sf"/>
</dbReference>
<gene>
    <name evidence="1" type="ORF">SAMN04488505_102701</name>
</gene>
<dbReference type="RefSeq" id="WP_162277511.1">
    <property type="nucleotide sequence ID" value="NZ_FOBB01000002.1"/>
</dbReference>
<keyword evidence="1" id="KW-0808">Transferase</keyword>